<protein>
    <recommendedName>
        <fullName evidence="4">DUF3592 domain-containing protein</fullName>
    </recommendedName>
</protein>
<dbReference type="AlphaFoldDB" id="A0A7W3NP38"/>
<sequence>MVRQRERRTRRQWAKATVLCGVITAGLYCLAVYLGLSAVGHLGLIGRSQTMRVAYCDADSPATTSRGGTSSSGLHCVGYVDGRRVRVTGFSSPPRIDLPVEISRTPWGSLVPVDQGFSHKTFRVLTPLVPLAIAVMFTRWTRMSYRGWRNSSRLPTGSCE</sequence>
<feature type="transmembrane region" description="Helical" evidence="1">
    <location>
        <begin position="12"/>
        <end position="36"/>
    </location>
</feature>
<keyword evidence="1" id="KW-0472">Membrane</keyword>
<accession>A0A7W3NP38</accession>
<proteinExistence type="predicted"/>
<evidence type="ECO:0000256" key="1">
    <source>
        <dbReference type="SAM" id="Phobius"/>
    </source>
</evidence>
<evidence type="ECO:0000313" key="3">
    <source>
        <dbReference type="Proteomes" id="UP000577386"/>
    </source>
</evidence>
<reference evidence="2 3" key="1">
    <citation type="submission" date="2020-08" db="EMBL/GenBank/DDBJ databases">
        <title>Sequencing the genomes of 1000 actinobacteria strains.</title>
        <authorList>
            <person name="Klenk H.-P."/>
        </authorList>
    </citation>
    <scope>NUCLEOTIDE SEQUENCE [LARGE SCALE GENOMIC DNA]</scope>
    <source>
        <strain evidence="2 3">DSM 41827</strain>
    </source>
</reference>
<keyword evidence="1" id="KW-1133">Transmembrane helix</keyword>
<keyword evidence="1" id="KW-0812">Transmembrane</keyword>
<keyword evidence="3" id="KW-1185">Reference proteome</keyword>
<gene>
    <name evidence="2" type="ORF">HDA42_003292</name>
</gene>
<dbReference type="GeneID" id="93981844"/>
<dbReference type="Proteomes" id="UP000577386">
    <property type="component" value="Unassembled WGS sequence"/>
</dbReference>
<dbReference type="RefSeq" id="WP_182775890.1">
    <property type="nucleotide sequence ID" value="NZ_BAAAHW010000015.1"/>
</dbReference>
<dbReference type="EMBL" id="JACJIJ010000002">
    <property type="protein sequence ID" value="MBA9054114.1"/>
    <property type="molecule type" value="Genomic_DNA"/>
</dbReference>
<evidence type="ECO:0000313" key="2">
    <source>
        <dbReference type="EMBL" id="MBA9054114.1"/>
    </source>
</evidence>
<evidence type="ECO:0008006" key="4">
    <source>
        <dbReference type="Google" id="ProtNLM"/>
    </source>
</evidence>
<name>A0A7W3NP38_STRMR</name>
<organism evidence="2 3">
    <name type="scientific">Streptomyces murinus</name>
    <dbReference type="NCBI Taxonomy" id="33900"/>
    <lineage>
        <taxon>Bacteria</taxon>
        <taxon>Bacillati</taxon>
        <taxon>Actinomycetota</taxon>
        <taxon>Actinomycetes</taxon>
        <taxon>Kitasatosporales</taxon>
        <taxon>Streptomycetaceae</taxon>
        <taxon>Streptomyces</taxon>
    </lineage>
</organism>
<comment type="caution">
    <text evidence="2">The sequence shown here is derived from an EMBL/GenBank/DDBJ whole genome shotgun (WGS) entry which is preliminary data.</text>
</comment>